<evidence type="ECO:0000313" key="2">
    <source>
        <dbReference type="Proteomes" id="UP000735302"/>
    </source>
</evidence>
<proteinExistence type="predicted"/>
<comment type="caution">
    <text evidence="1">The sequence shown here is derived from an EMBL/GenBank/DDBJ whole genome shotgun (WGS) entry which is preliminary data.</text>
</comment>
<reference evidence="1 2" key="1">
    <citation type="journal article" date="2021" name="Elife">
        <title>Chloroplast acquisition without the gene transfer in kleptoplastic sea slugs, Plakobranchus ocellatus.</title>
        <authorList>
            <person name="Maeda T."/>
            <person name="Takahashi S."/>
            <person name="Yoshida T."/>
            <person name="Shimamura S."/>
            <person name="Takaki Y."/>
            <person name="Nagai Y."/>
            <person name="Toyoda A."/>
            <person name="Suzuki Y."/>
            <person name="Arimoto A."/>
            <person name="Ishii H."/>
            <person name="Satoh N."/>
            <person name="Nishiyama T."/>
            <person name="Hasebe M."/>
            <person name="Maruyama T."/>
            <person name="Minagawa J."/>
            <person name="Obokata J."/>
            <person name="Shigenobu S."/>
        </authorList>
    </citation>
    <scope>NUCLEOTIDE SEQUENCE [LARGE SCALE GENOMIC DNA]</scope>
</reference>
<gene>
    <name evidence="1" type="ORF">PoB_006659000</name>
</gene>
<dbReference type="AlphaFoldDB" id="A0AAV4D7Q6"/>
<name>A0AAV4D7Q6_9GAST</name>
<sequence>MISSFHFQVLRRAKASVAVLKTRYVMVLEDHIASSYSVCHQCPLLLLKLETRGSHNARAPKMKQQL</sequence>
<organism evidence="1 2">
    <name type="scientific">Plakobranchus ocellatus</name>
    <dbReference type="NCBI Taxonomy" id="259542"/>
    <lineage>
        <taxon>Eukaryota</taxon>
        <taxon>Metazoa</taxon>
        <taxon>Spiralia</taxon>
        <taxon>Lophotrochozoa</taxon>
        <taxon>Mollusca</taxon>
        <taxon>Gastropoda</taxon>
        <taxon>Heterobranchia</taxon>
        <taxon>Euthyneura</taxon>
        <taxon>Panpulmonata</taxon>
        <taxon>Sacoglossa</taxon>
        <taxon>Placobranchoidea</taxon>
        <taxon>Plakobranchidae</taxon>
        <taxon>Plakobranchus</taxon>
    </lineage>
</organism>
<protein>
    <submittedName>
        <fullName evidence="1">Uncharacterized protein</fullName>
    </submittedName>
</protein>
<dbReference type="Proteomes" id="UP000735302">
    <property type="component" value="Unassembled WGS sequence"/>
</dbReference>
<dbReference type="EMBL" id="BLXT01007574">
    <property type="protein sequence ID" value="GFO40085.1"/>
    <property type="molecule type" value="Genomic_DNA"/>
</dbReference>
<keyword evidence="2" id="KW-1185">Reference proteome</keyword>
<accession>A0AAV4D7Q6</accession>
<evidence type="ECO:0000313" key="1">
    <source>
        <dbReference type="EMBL" id="GFO40085.1"/>
    </source>
</evidence>